<evidence type="ECO:0000256" key="8">
    <source>
        <dbReference type="ARBA" id="ARBA00023143"/>
    </source>
</evidence>
<keyword evidence="14" id="KW-0969">Cilium</keyword>
<dbReference type="Pfam" id="PF08345">
    <property type="entry name" value="YscJ_FliF_C"/>
    <property type="match status" value="1"/>
</dbReference>
<proteinExistence type="inferred from homology"/>
<dbReference type="AlphaFoldDB" id="A0A6P1T4Y1"/>
<evidence type="ECO:0000256" key="2">
    <source>
        <dbReference type="ARBA" id="ARBA00004651"/>
    </source>
</evidence>
<comment type="subcellular location">
    <subcellularLocation>
        <location evidence="1 9">Bacterial flagellum basal body</location>
    </subcellularLocation>
    <subcellularLocation>
        <location evidence="2">Cell membrane</location>
        <topology evidence="2">Multi-pass membrane protein</topology>
    </subcellularLocation>
</comment>
<dbReference type="EMBL" id="CP046620">
    <property type="protein sequence ID" value="QHQ36805.1"/>
    <property type="molecule type" value="Genomic_DNA"/>
</dbReference>
<dbReference type="PANTHER" id="PTHR30046:SF0">
    <property type="entry name" value="FLAGELLAR M-RING PROTEIN"/>
    <property type="match status" value="1"/>
</dbReference>
<dbReference type="InterPro" id="IPR043427">
    <property type="entry name" value="YscJ/FliF"/>
</dbReference>
<keyword evidence="8 9" id="KW-0975">Bacterial flagellum</keyword>
<feature type="region of interest" description="Disordered" evidence="10">
    <location>
        <begin position="262"/>
        <end position="327"/>
    </location>
</feature>
<dbReference type="InterPro" id="IPR006182">
    <property type="entry name" value="FliF_N_dom"/>
</dbReference>
<evidence type="ECO:0000256" key="7">
    <source>
        <dbReference type="ARBA" id="ARBA00023136"/>
    </source>
</evidence>
<comment type="function">
    <text evidence="9">The M ring may be actively involved in energy transduction.</text>
</comment>
<dbReference type="GO" id="GO:0009431">
    <property type="term" value="C:bacterial-type flagellum basal body, MS ring"/>
    <property type="evidence" value="ECO:0007669"/>
    <property type="project" value="InterPro"/>
</dbReference>
<protein>
    <recommendedName>
        <fullName evidence="9">Flagellar M-ring protein</fullName>
    </recommendedName>
</protein>
<sequence length="527" mass="55575">MTQILSNWDALDGRRKLVIVLSVAAAILAMVGIGRIASQPDMALLYGGLDPASAGEVIAALEQQGTMYEVRGNAIFTPSTDRDQTRLTLAGQGLPTAGGVGYELLDSMTGFGTTSQMFDAAYWRAKEGELARTILASREIRAARVHIANPQNQPFSRKEEPSASITVTMARGQLSGQQAEAIRHLVSAAVSGLPPRSVAVIDSEAGVILGAGESEVAGLAAQNATMARAETMKSNIERLLAARVGPGRAVVEVNIDADMDSETISERIVDPTSRVTVSSDTEEKSDSSSGSGSGGVTVASNLPDGDTDATGGSSNSSSALTRERLNFEVSETRRERVTLPGQIRKISVAVIVDGISETAADGSKTWKPRPEEELTALRALVESAVGFDPARGDVVTLETLKFPETGGEGTLMSDGSGGFLSGDMIRLLQTAVLGLVAIILGLFVVRPLLSKAPEMSEPELAGQQVEILAEGADVTADIEMAANEEIEDAERSKLKNLRNVISDRSEESAAVLRRWIEAPENTRQSTS</sequence>
<dbReference type="InterPro" id="IPR000067">
    <property type="entry name" value="FlgMring_FliF"/>
</dbReference>
<organism evidence="14 15">
    <name type="scientific">Algicella marina</name>
    <dbReference type="NCBI Taxonomy" id="2683284"/>
    <lineage>
        <taxon>Bacteria</taxon>
        <taxon>Pseudomonadati</taxon>
        <taxon>Pseudomonadota</taxon>
        <taxon>Alphaproteobacteria</taxon>
        <taxon>Rhodobacterales</taxon>
        <taxon>Paracoccaceae</taxon>
        <taxon>Algicella</taxon>
    </lineage>
</organism>
<evidence type="ECO:0000256" key="10">
    <source>
        <dbReference type="SAM" id="MobiDB-lite"/>
    </source>
</evidence>
<dbReference type="InterPro" id="IPR013556">
    <property type="entry name" value="Flag_M-ring_C"/>
</dbReference>
<evidence type="ECO:0000313" key="15">
    <source>
        <dbReference type="Proteomes" id="UP000464495"/>
    </source>
</evidence>
<keyword evidence="14" id="KW-0966">Cell projection</keyword>
<dbReference type="PANTHER" id="PTHR30046">
    <property type="entry name" value="FLAGELLAR M-RING PROTEIN"/>
    <property type="match status" value="1"/>
</dbReference>
<feature type="compositionally biased region" description="Polar residues" evidence="10">
    <location>
        <begin position="310"/>
        <end position="320"/>
    </location>
</feature>
<evidence type="ECO:0000256" key="5">
    <source>
        <dbReference type="ARBA" id="ARBA00022692"/>
    </source>
</evidence>
<accession>A0A6P1T4Y1</accession>
<keyword evidence="5 11" id="KW-0812">Transmembrane</keyword>
<feature type="domain" description="Flagellar M-ring N-terminal" evidence="12">
    <location>
        <begin position="38"/>
        <end position="206"/>
    </location>
</feature>
<dbReference type="Proteomes" id="UP000464495">
    <property type="component" value="Chromosome"/>
</dbReference>
<gene>
    <name evidence="14" type="primary">fliF</name>
    <name evidence="14" type="ORF">GO499_17275</name>
</gene>
<evidence type="ECO:0000259" key="13">
    <source>
        <dbReference type="Pfam" id="PF08345"/>
    </source>
</evidence>
<dbReference type="NCBIfam" id="TIGR00206">
    <property type="entry name" value="fliF"/>
    <property type="match status" value="1"/>
</dbReference>
<evidence type="ECO:0000256" key="11">
    <source>
        <dbReference type="SAM" id="Phobius"/>
    </source>
</evidence>
<evidence type="ECO:0000256" key="1">
    <source>
        <dbReference type="ARBA" id="ARBA00004117"/>
    </source>
</evidence>
<reference evidence="14 15" key="1">
    <citation type="submission" date="2019-12" db="EMBL/GenBank/DDBJ databases">
        <title>Complete genome sequence of Algicella marina strain 9Alg 56(T) isolated from the red alga Tichocarpus crinitus.</title>
        <authorList>
            <person name="Kim S.-G."/>
            <person name="Nedashkovskaya O.I."/>
        </authorList>
    </citation>
    <scope>NUCLEOTIDE SEQUENCE [LARGE SCALE GENOMIC DNA]</scope>
    <source>
        <strain evidence="14 15">9Alg 56</strain>
    </source>
</reference>
<keyword evidence="4" id="KW-1003">Cell membrane</keyword>
<feature type="transmembrane region" description="Helical" evidence="11">
    <location>
        <begin position="17"/>
        <end position="37"/>
    </location>
</feature>
<keyword evidence="6 11" id="KW-1133">Transmembrane helix</keyword>
<evidence type="ECO:0000313" key="14">
    <source>
        <dbReference type="EMBL" id="QHQ36805.1"/>
    </source>
</evidence>
<evidence type="ECO:0000256" key="9">
    <source>
        <dbReference type="PIRNR" id="PIRNR004862"/>
    </source>
</evidence>
<dbReference type="PIRSF" id="PIRSF004862">
    <property type="entry name" value="FliF"/>
    <property type="match status" value="1"/>
</dbReference>
<dbReference type="Gene3D" id="3.30.300.30">
    <property type="match status" value="1"/>
</dbReference>
<dbReference type="RefSeq" id="WP_161863348.1">
    <property type="nucleotide sequence ID" value="NZ_CP046620.1"/>
</dbReference>
<evidence type="ECO:0000256" key="4">
    <source>
        <dbReference type="ARBA" id="ARBA00022475"/>
    </source>
</evidence>
<name>A0A6P1T4Y1_9RHOB</name>
<dbReference type="KEGG" id="amaq:GO499_17275"/>
<evidence type="ECO:0000256" key="6">
    <source>
        <dbReference type="ARBA" id="ARBA00022989"/>
    </source>
</evidence>
<keyword evidence="7 11" id="KW-0472">Membrane</keyword>
<dbReference type="Pfam" id="PF01514">
    <property type="entry name" value="YscJ_FliF"/>
    <property type="match status" value="1"/>
</dbReference>
<dbReference type="GO" id="GO:0003774">
    <property type="term" value="F:cytoskeletal motor activity"/>
    <property type="evidence" value="ECO:0007669"/>
    <property type="project" value="InterPro"/>
</dbReference>
<keyword evidence="15" id="KW-1185">Reference proteome</keyword>
<feature type="domain" description="Flagellar M-ring C-terminal" evidence="13">
    <location>
        <begin position="240"/>
        <end position="402"/>
    </location>
</feature>
<evidence type="ECO:0000259" key="12">
    <source>
        <dbReference type="Pfam" id="PF01514"/>
    </source>
</evidence>
<dbReference type="PRINTS" id="PR01009">
    <property type="entry name" value="FLGMRINGFLIF"/>
</dbReference>
<evidence type="ECO:0000256" key="3">
    <source>
        <dbReference type="ARBA" id="ARBA00007971"/>
    </source>
</evidence>
<dbReference type="GO" id="GO:0071973">
    <property type="term" value="P:bacterial-type flagellum-dependent cell motility"/>
    <property type="evidence" value="ECO:0007669"/>
    <property type="project" value="InterPro"/>
</dbReference>
<comment type="similarity">
    <text evidence="3 9">Belongs to the FliF family.</text>
</comment>
<dbReference type="InterPro" id="IPR045851">
    <property type="entry name" value="AMP-bd_C_sf"/>
</dbReference>
<feature type="transmembrane region" description="Helical" evidence="11">
    <location>
        <begin position="427"/>
        <end position="445"/>
    </location>
</feature>
<keyword evidence="14" id="KW-0282">Flagellum</keyword>
<dbReference type="GO" id="GO:0005886">
    <property type="term" value="C:plasma membrane"/>
    <property type="evidence" value="ECO:0007669"/>
    <property type="project" value="UniProtKB-SubCell"/>
</dbReference>